<evidence type="ECO:0000256" key="4">
    <source>
        <dbReference type="SAM" id="Coils"/>
    </source>
</evidence>
<feature type="region of interest" description="Disordered" evidence="5">
    <location>
        <begin position="207"/>
        <end position="285"/>
    </location>
</feature>
<feature type="coiled-coil region" evidence="4">
    <location>
        <begin position="67"/>
        <end position="116"/>
    </location>
</feature>
<evidence type="ECO:0000256" key="3">
    <source>
        <dbReference type="ARBA" id="ARBA00023242"/>
    </source>
</evidence>
<feature type="compositionally biased region" description="Basic and acidic residues" evidence="5">
    <location>
        <begin position="209"/>
        <end position="219"/>
    </location>
</feature>
<keyword evidence="4" id="KW-0175">Coiled coil</keyword>
<evidence type="ECO:0000256" key="1">
    <source>
        <dbReference type="ARBA" id="ARBA00004123"/>
    </source>
</evidence>
<dbReference type="InParanoid" id="A0A6J2YVU3"/>
<reference evidence="8" key="1">
    <citation type="submission" date="2025-08" db="UniProtKB">
        <authorList>
            <consortium name="RefSeq"/>
        </authorList>
    </citation>
    <scope>IDENTIFICATION</scope>
    <source>
        <tissue evidence="8">Gonads</tissue>
    </source>
</reference>
<gene>
    <name evidence="8" type="primary">LOC115891812</name>
</gene>
<dbReference type="GO" id="GO:0005730">
    <property type="term" value="C:nucleolus"/>
    <property type="evidence" value="ECO:0007669"/>
    <property type="project" value="TreeGrafter"/>
</dbReference>
<evidence type="ECO:0000259" key="6">
    <source>
        <dbReference type="Pfam" id="PF04935"/>
    </source>
</evidence>
<evidence type="ECO:0000313" key="8">
    <source>
        <dbReference type="RefSeq" id="XP_030768243.1"/>
    </source>
</evidence>
<dbReference type="GO" id="GO:0003677">
    <property type="term" value="F:DNA binding"/>
    <property type="evidence" value="ECO:0007669"/>
    <property type="project" value="TreeGrafter"/>
</dbReference>
<dbReference type="OrthoDB" id="444809at2759"/>
<feature type="domain" description="Ribosomal RNA-processing protein 14/surfeit locus protein 6 C-terminal" evidence="6">
    <location>
        <begin position="90"/>
        <end position="273"/>
    </location>
</feature>
<dbReference type="AlphaFoldDB" id="A0A6J2YVU3"/>
<evidence type="ECO:0000256" key="5">
    <source>
        <dbReference type="SAM" id="MobiDB-lite"/>
    </source>
</evidence>
<evidence type="ECO:0000313" key="7">
    <source>
        <dbReference type="Proteomes" id="UP000504635"/>
    </source>
</evidence>
<accession>A0A6J2YVU3</accession>
<dbReference type="InterPro" id="IPR007019">
    <property type="entry name" value="SURF6"/>
</dbReference>
<protein>
    <submittedName>
        <fullName evidence="8">Surfeit locus protein 6 homolog</fullName>
    </submittedName>
</protein>
<dbReference type="GO" id="GO:0003723">
    <property type="term" value="F:RNA binding"/>
    <property type="evidence" value="ECO:0007669"/>
    <property type="project" value="TreeGrafter"/>
</dbReference>
<dbReference type="KEGG" id="soy:115891812"/>
<dbReference type="GO" id="GO:0042274">
    <property type="term" value="P:ribosomal small subunit biogenesis"/>
    <property type="evidence" value="ECO:0007669"/>
    <property type="project" value="TreeGrafter"/>
</dbReference>
<feature type="compositionally biased region" description="Basic and acidic residues" evidence="5">
    <location>
        <begin position="57"/>
        <end position="67"/>
    </location>
</feature>
<name>A0A6J2YVU3_SITOR</name>
<dbReference type="Pfam" id="PF04935">
    <property type="entry name" value="SURF6"/>
    <property type="match status" value="1"/>
</dbReference>
<dbReference type="InterPro" id="IPR029190">
    <property type="entry name" value="Rrp14/SURF6_C"/>
</dbReference>
<dbReference type="RefSeq" id="XP_030768243.1">
    <property type="nucleotide sequence ID" value="XM_030912383.1"/>
</dbReference>
<keyword evidence="3" id="KW-0539">Nucleus</keyword>
<dbReference type="Proteomes" id="UP000504635">
    <property type="component" value="Unplaced"/>
</dbReference>
<keyword evidence="7" id="KW-1185">Reference proteome</keyword>
<comment type="similarity">
    <text evidence="2">Belongs to the SURF6 family.</text>
</comment>
<comment type="subcellular location">
    <subcellularLocation>
        <location evidence="1">Nucleus</location>
    </subcellularLocation>
</comment>
<dbReference type="GeneID" id="115891812"/>
<dbReference type="CTD" id="6838"/>
<dbReference type="PANTHER" id="PTHR14369:SF0">
    <property type="entry name" value="SURFEIT LOCUS PROTEIN 6"/>
    <property type="match status" value="1"/>
</dbReference>
<sequence length="285" mass="33482">MPLIEKDTKFDNKKIQQILRNENQFISHLFSIVAFPQRRSTDEADEEVENGNQIDTTSDKKPRAKSLQELEERLKTITSNKKRLSYKEKLAKKGLKNRLKKKTKQVERKAKLKLERAAKIAIKEEIKEEVTEDNKPMFNSENKLVYSKIDFANLGKKKHKKHKKDPKKLLEEINEEKQVLDKLEQEGNIHEVVQIKEKKAWKNALAKAEGQKVKDDPTLLKKSVKKKEQKVRSSKKKWEARIHGVEKSKEQRQKKRKENIDKKKKDKKVKKMKSASKRGKIIPGF</sequence>
<feature type="compositionally biased region" description="Basic residues" evidence="5">
    <location>
        <begin position="222"/>
        <end position="235"/>
    </location>
</feature>
<feature type="compositionally biased region" description="Basic and acidic residues" evidence="5">
    <location>
        <begin position="236"/>
        <end position="251"/>
    </location>
</feature>
<feature type="region of interest" description="Disordered" evidence="5">
    <location>
        <begin position="41"/>
        <end position="67"/>
    </location>
</feature>
<dbReference type="FunCoup" id="A0A6J2YVU3">
    <property type="interactions" value="308"/>
</dbReference>
<feature type="compositionally biased region" description="Basic residues" evidence="5">
    <location>
        <begin position="264"/>
        <end position="285"/>
    </location>
</feature>
<dbReference type="GO" id="GO:0042273">
    <property type="term" value="P:ribosomal large subunit biogenesis"/>
    <property type="evidence" value="ECO:0007669"/>
    <property type="project" value="TreeGrafter"/>
</dbReference>
<evidence type="ECO:0000256" key="2">
    <source>
        <dbReference type="ARBA" id="ARBA00005904"/>
    </source>
</evidence>
<organism evidence="7 8">
    <name type="scientific">Sitophilus oryzae</name>
    <name type="common">Rice weevil</name>
    <name type="synonym">Curculio oryzae</name>
    <dbReference type="NCBI Taxonomy" id="7048"/>
    <lineage>
        <taxon>Eukaryota</taxon>
        <taxon>Metazoa</taxon>
        <taxon>Ecdysozoa</taxon>
        <taxon>Arthropoda</taxon>
        <taxon>Hexapoda</taxon>
        <taxon>Insecta</taxon>
        <taxon>Pterygota</taxon>
        <taxon>Neoptera</taxon>
        <taxon>Endopterygota</taxon>
        <taxon>Coleoptera</taxon>
        <taxon>Polyphaga</taxon>
        <taxon>Cucujiformia</taxon>
        <taxon>Curculionidae</taxon>
        <taxon>Dryophthorinae</taxon>
        <taxon>Sitophilus</taxon>
    </lineage>
</organism>
<proteinExistence type="inferred from homology"/>
<dbReference type="PANTHER" id="PTHR14369">
    <property type="entry name" value="SURFEIT LOCUS PROTEIN 6"/>
    <property type="match status" value="1"/>
</dbReference>